<dbReference type="PaxDb" id="584708-Apau_0476"/>
<dbReference type="eggNOG" id="COG1352">
    <property type="taxonomic scope" value="Bacteria"/>
</dbReference>
<keyword evidence="1 6" id="KW-0489">Methyltransferase</keyword>
<keyword evidence="2 6" id="KW-0808">Transferase</keyword>
<dbReference type="CDD" id="cd02440">
    <property type="entry name" value="AdoMet_MTases"/>
    <property type="match status" value="1"/>
</dbReference>
<keyword evidence="3" id="KW-0949">S-adenosyl-L-methionine</keyword>
<dbReference type="PROSITE" id="PS50123">
    <property type="entry name" value="CHER"/>
    <property type="match status" value="1"/>
</dbReference>
<dbReference type="Pfam" id="PF01739">
    <property type="entry name" value="CheR"/>
    <property type="match status" value="1"/>
</dbReference>
<dbReference type="SUPFAM" id="SSF48452">
    <property type="entry name" value="TPR-like"/>
    <property type="match status" value="1"/>
</dbReference>
<keyword evidence="4" id="KW-0802">TPR repeat</keyword>
<dbReference type="EC" id="2.1.1.80" evidence="6"/>
<dbReference type="PANTHER" id="PTHR24422:SF19">
    <property type="entry name" value="CHEMOTAXIS PROTEIN METHYLTRANSFERASE"/>
    <property type="match status" value="1"/>
</dbReference>
<dbReference type="PROSITE" id="PS50005">
    <property type="entry name" value="TPR"/>
    <property type="match status" value="1"/>
</dbReference>
<evidence type="ECO:0000313" key="7">
    <source>
        <dbReference type="Proteomes" id="UP000005096"/>
    </source>
</evidence>
<dbReference type="InterPro" id="IPR019734">
    <property type="entry name" value="TPR_rpt"/>
</dbReference>
<dbReference type="InterPro" id="IPR029063">
    <property type="entry name" value="SAM-dependent_MTases_sf"/>
</dbReference>
<keyword evidence="7" id="KW-1185">Reference proteome</keyword>
<dbReference type="GO" id="GO:0008983">
    <property type="term" value="F:protein-glutamate O-methyltransferase activity"/>
    <property type="evidence" value="ECO:0007669"/>
    <property type="project" value="UniProtKB-EC"/>
</dbReference>
<name>E3CZX8_9BACT</name>
<dbReference type="InterPro" id="IPR022642">
    <property type="entry name" value="CheR_C"/>
</dbReference>
<sequence>MTQQNPVPETADLCPPLECAGDLAILGNRVESAMGLRRGRRPEDLWRALRELARQEGEPLRELLSRLAASPLSREDTDRLAPHLTVGETYFFRDMETLGVLRDRVFPELARRGGTVRIWCAGCSSGEEAYTVAMLAQEVLPPERLEILGTDLNPRSLRKARKGHYTRWSFRGVPSPWVERFFTRLPEGVRSVKPRFRQGISFREGNLLDPASPFPDGRPGDVILCRNVLIYFEEAAIRRVLSLFRQTLSPEGWLVVAPAEAPLVQGFGFHPLGRTSTFLHPSRRASGETPREREYALEGFLPPPLPEELPTALPFGPEEDLFLPPSPPQPAPLPLPPSPEEDLLATARQKADAGLHEEALCLCSQAMERDRTDPTPYYLSGVIHQERGATQEARNALRRAVYLDPSFVAAHHALASLAPDRESEARHLRNARELLLALPEDEVVPESGGLTASALLELLHIAPR</sequence>
<dbReference type="Gene3D" id="3.40.50.150">
    <property type="entry name" value="Vaccinia Virus protein VP39"/>
    <property type="match status" value="1"/>
</dbReference>
<dbReference type="InterPro" id="IPR000780">
    <property type="entry name" value="CheR_MeTrfase"/>
</dbReference>
<gene>
    <name evidence="6" type="ORF">Apau_0476</name>
</gene>
<dbReference type="HOGENOM" id="CLU_025854_4_1_0"/>
<dbReference type="InterPro" id="IPR050903">
    <property type="entry name" value="Bact_Chemotaxis_MeTrfase"/>
</dbReference>
<dbReference type="OrthoDB" id="9816309at2"/>
<evidence type="ECO:0000256" key="4">
    <source>
        <dbReference type="PROSITE-ProRule" id="PRU00339"/>
    </source>
</evidence>
<evidence type="ECO:0000256" key="1">
    <source>
        <dbReference type="ARBA" id="ARBA00022603"/>
    </source>
</evidence>
<dbReference type="STRING" id="584708.Apau_0476"/>
<dbReference type="Gene3D" id="1.25.40.10">
    <property type="entry name" value="Tetratricopeptide repeat domain"/>
    <property type="match status" value="1"/>
</dbReference>
<dbReference type="SMART" id="SM00138">
    <property type="entry name" value="MeTrc"/>
    <property type="match status" value="1"/>
</dbReference>
<dbReference type="PANTHER" id="PTHR24422">
    <property type="entry name" value="CHEMOTAXIS PROTEIN METHYLTRANSFERASE"/>
    <property type="match status" value="1"/>
</dbReference>
<dbReference type="AlphaFoldDB" id="E3CZX8"/>
<dbReference type="Proteomes" id="UP000005096">
    <property type="component" value="Chromosome"/>
</dbReference>
<evidence type="ECO:0000256" key="3">
    <source>
        <dbReference type="ARBA" id="ARBA00022691"/>
    </source>
</evidence>
<dbReference type="InterPro" id="IPR011990">
    <property type="entry name" value="TPR-like_helical_dom_sf"/>
</dbReference>
<organism evidence="6 7">
    <name type="scientific">Aminomonas paucivorans DSM 12260</name>
    <dbReference type="NCBI Taxonomy" id="584708"/>
    <lineage>
        <taxon>Bacteria</taxon>
        <taxon>Thermotogati</taxon>
        <taxon>Synergistota</taxon>
        <taxon>Synergistia</taxon>
        <taxon>Synergistales</taxon>
        <taxon>Synergistaceae</taxon>
        <taxon>Aminomonas</taxon>
    </lineage>
</organism>
<protein>
    <submittedName>
        <fullName evidence="6">MCP methyltransferase, CheR-type</fullName>
        <ecNumber evidence="6">2.1.1.80</ecNumber>
    </submittedName>
</protein>
<accession>E3CZX8</accession>
<dbReference type="GO" id="GO:0032259">
    <property type="term" value="P:methylation"/>
    <property type="evidence" value="ECO:0007669"/>
    <property type="project" value="UniProtKB-KW"/>
</dbReference>
<proteinExistence type="predicted"/>
<evidence type="ECO:0000256" key="2">
    <source>
        <dbReference type="ARBA" id="ARBA00022679"/>
    </source>
</evidence>
<evidence type="ECO:0000259" key="5">
    <source>
        <dbReference type="PROSITE" id="PS50123"/>
    </source>
</evidence>
<dbReference type="RefSeq" id="WP_006300063.1">
    <property type="nucleotide sequence ID" value="NZ_CM001022.1"/>
</dbReference>
<reference evidence="6 7" key="1">
    <citation type="journal article" date="2010" name="Stand. Genomic Sci.">
        <title>Non-contiguous finished genome sequence of Aminomonas paucivorans type strain (GLU-3).</title>
        <authorList>
            <person name="Pitluck S."/>
            <person name="Yasawong M."/>
            <person name="Held B."/>
            <person name="Lapidus A."/>
            <person name="Nolan M."/>
            <person name="Copeland A."/>
            <person name="Lucas S."/>
            <person name="Del Rio T.G."/>
            <person name="Tice H."/>
            <person name="Cheng J.F."/>
            <person name="Chertkov O."/>
            <person name="Goodwin L."/>
            <person name="Tapia R."/>
            <person name="Han C."/>
            <person name="Liolios K."/>
            <person name="Ivanova N."/>
            <person name="Mavromatis K."/>
            <person name="Ovchinnikova G."/>
            <person name="Pati A."/>
            <person name="Chen A."/>
            <person name="Palaniappan K."/>
            <person name="Land M."/>
            <person name="Hauser L."/>
            <person name="Chang Y.J."/>
            <person name="Jeffries C.D."/>
            <person name="Pukall R."/>
            <person name="Spring S."/>
            <person name="Rohde M."/>
            <person name="Sikorski J."/>
            <person name="Goker M."/>
            <person name="Woyke T."/>
            <person name="Bristow J."/>
            <person name="Eisen J.A."/>
            <person name="Markowitz V."/>
            <person name="Hugenholtz P."/>
            <person name="Kyrpides N.C."/>
            <person name="Klenk H.P."/>
        </authorList>
    </citation>
    <scope>NUCLEOTIDE SEQUENCE [LARGE SCALE GENOMIC DNA]</scope>
    <source>
        <strain evidence="6 7">DSM 12260</strain>
    </source>
</reference>
<feature type="repeat" description="TPR" evidence="4">
    <location>
        <begin position="374"/>
        <end position="407"/>
    </location>
</feature>
<evidence type="ECO:0000313" key="6">
    <source>
        <dbReference type="EMBL" id="EFQ22910.1"/>
    </source>
</evidence>
<dbReference type="PRINTS" id="PR00996">
    <property type="entry name" value="CHERMTFRASE"/>
</dbReference>
<dbReference type="SUPFAM" id="SSF53335">
    <property type="entry name" value="S-adenosyl-L-methionine-dependent methyltransferases"/>
    <property type="match status" value="1"/>
</dbReference>
<feature type="domain" description="CheR-type methyltransferase" evidence="5">
    <location>
        <begin position="47"/>
        <end position="261"/>
    </location>
</feature>
<dbReference type="EMBL" id="CM001022">
    <property type="protein sequence ID" value="EFQ22910.1"/>
    <property type="molecule type" value="Genomic_DNA"/>
</dbReference>